<dbReference type="PANTHER" id="PTHR32387">
    <property type="entry name" value="WU:FJ29H11"/>
    <property type="match status" value="1"/>
</dbReference>
<dbReference type="PANTHER" id="PTHR32387:SF0">
    <property type="entry name" value="PROTEIN NO VEIN"/>
    <property type="match status" value="1"/>
</dbReference>
<sequence length="282" mass="30920">MVMTIIIMAHTQGTPINLEGVSGVEAVCRFLQFVPMPDEILDFFKPVAMQIVQHIKAQAFMPVQAEDGQISWKLPSETILSHDPLVKDVIDSQLLSNTLNLFYIHGDVAAVLERYPALSTVLGIQKLSTNHLIEVGKAMATTFMQQPEAGESLFMVAKVAKWLACVHRAQEQEYNSSDEMVKQLQDICILPLSCGSFASANGPTIFFPLSEGQVKGVTSVLARDLNTVHPGLLSLLDDVGNSHARLMLNTLGVKKISPIDVINHHILPILESEEWKAVLNGS</sequence>
<proteinExistence type="predicted"/>
<organism>
    <name type="scientific">Branchiostoma floridae</name>
    <name type="common">Florida lancelet</name>
    <name type="synonym">Amphioxus</name>
    <dbReference type="NCBI Taxonomy" id="7739"/>
    <lineage>
        <taxon>Eukaryota</taxon>
        <taxon>Metazoa</taxon>
        <taxon>Chordata</taxon>
        <taxon>Cephalochordata</taxon>
        <taxon>Leptocardii</taxon>
        <taxon>Amphioxiformes</taxon>
        <taxon>Branchiostomatidae</taxon>
        <taxon>Branchiostoma</taxon>
    </lineage>
</organism>
<dbReference type="AlphaFoldDB" id="C3Z3Z2"/>
<accession>C3Z3Z2</accession>
<dbReference type="EMBL" id="GG666578">
    <property type="protein sequence ID" value="EEN52605.1"/>
    <property type="molecule type" value="Genomic_DNA"/>
</dbReference>
<name>C3Z3Z2_BRAFL</name>
<protein>
    <submittedName>
        <fullName evidence="1">Uncharacterized protein</fullName>
    </submittedName>
</protein>
<evidence type="ECO:0000313" key="1">
    <source>
        <dbReference type="EMBL" id="EEN52605.1"/>
    </source>
</evidence>
<reference evidence="1" key="1">
    <citation type="journal article" date="2008" name="Nature">
        <title>The amphioxus genome and the evolution of the chordate karyotype.</title>
        <authorList>
            <consortium name="US DOE Joint Genome Institute (JGI-PGF)"/>
            <person name="Putnam N.H."/>
            <person name="Butts T."/>
            <person name="Ferrier D.E.K."/>
            <person name="Furlong R.F."/>
            <person name="Hellsten U."/>
            <person name="Kawashima T."/>
            <person name="Robinson-Rechavi M."/>
            <person name="Shoguchi E."/>
            <person name="Terry A."/>
            <person name="Yu J.-K."/>
            <person name="Benito-Gutierrez E.L."/>
            <person name="Dubchak I."/>
            <person name="Garcia-Fernandez J."/>
            <person name="Gibson-Brown J.J."/>
            <person name="Grigoriev I.V."/>
            <person name="Horton A.C."/>
            <person name="de Jong P.J."/>
            <person name="Jurka J."/>
            <person name="Kapitonov V.V."/>
            <person name="Kohara Y."/>
            <person name="Kuroki Y."/>
            <person name="Lindquist E."/>
            <person name="Lucas S."/>
            <person name="Osoegawa K."/>
            <person name="Pennacchio L.A."/>
            <person name="Salamov A.A."/>
            <person name="Satou Y."/>
            <person name="Sauka-Spengler T."/>
            <person name="Schmutz J."/>
            <person name="Shin-I T."/>
            <person name="Toyoda A."/>
            <person name="Bronner-Fraser M."/>
            <person name="Fujiyama A."/>
            <person name="Holland L.Z."/>
            <person name="Holland P.W.H."/>
            <person name="Satoh N."/>
            <person name="Rokhsar D.S."/>
        </authorList>
    </citation>
    <scope>NUCLEOTIDE SEQUENCE [LARGE SCALE GENOMIC DNA]</scope>
    <source>
        <strain evidence="1">S238N-H82</strain>
        <tissue evidence="1">Testes</tissue>
    </source>
</reference>
<dbReference type="eggNOG" id="ENOG502QQIR">
    <property type="taxonomic scope" value="Eukaryota"/>
</dbReference>
<gene>
    <name evidence="1" type="ORF">BRAFLDRAFT_78509</name>
</gene>
<dbReference type="InParanoid" id="C3Z3Z2"/>
<dbReference type="STRING" id="7739.C3Z3Z2"/>
<dbReference type="InterPro" id="IPR052957">
    <property type="entry name" value="Auxin_embryo_med"/>
</dbReference>